<dbReference type="SUPFAM" id="SSF144052">
    <property type="entry name" value="Thermophilic metalloprotease-like"/>
    <property type="match status" value="1"/>
</dbReference>
<dbReference type="PRINTS" id="PR00919">
    <property type="entry name" value="THERMOPTASE"/>
</dbReference>
<dbReference type="InterPro" id="IPR000787">
    <property type="entry name" value="Peptidase_M29"/>
</dbReference>
<evidence type="ECO:0000313" key="10">
    <source>
        <dbReference type="EMBL" id="KNF08127.1"/>
    </source>
</evidence>
<dbReference type="EMBL" id="LGSS01000009">
    <property type="protein sequence ID" value="KNF08127.1"/>
    <property type="molecule type" value="Genomic_DNA"/>
</dbReference>
<evidence type="ECO:0000256" key="8">
    <source>
        <dbReference type="ARBA" id="ARBA00022801"/>
    </source>
</evidence>
<dbReference type="Gene3D" id="3.40.1830.10">
    <property type="entry name" value="Thermophilic metalloprotease (M29)"/>
    <property type="match status" value="1"/>
</dbReference>
<evidence type="ECO:0000313" key="11">
    <source>
        <dbReference type="Proteomes" id="UP000037267"/>
    </source>
</evidence>
<evidence type="ECO:0000256" key="9">
    <source>
        <dbReference type="ARBA" id="ARBA00023049"/>
    </source>
</evidence>
<dbReference type="AlphaFoldDB" id="A0A0L0W9J9"/>
<evidence type="ECO:0000256" key="3">
    <source>
        <dbReference type="ARBA" id="ARBA00001947"/>
    </source>
</evidence>
<dbReference type="OrthoDB" id="9803993at2"/>
<dbReference type="PANTHER" id="PTHR34448:SF1">
    <property type="entry name" value="BLL6088 PROTEIN"/>
    <property type="match status" value="1"/>
</dbReference>
<evidence type="ECO:0000256" key="1">
    <source>
        <dbReference type="ARBA" id="ARBA00001941"/>
    </source>
</evidence>
<evidence type="ECO:0000256" key="7">
    <source>
        <dbReference type="ARBA" id="ARBA00022723"/>
    </source>
</evidence>
<dbReference type="GO" id="GO:0008237">
    <property type="term" value="F:metallopeptidase activity"/>
    <property type="evidence" value="ECO:0007669"/>
    <property type="project" value="UniProtKB-KW"/>
</dbReference>
<dbReference type="STRING" id="1503.CLPU_9c00230"/>
<keyword evidence="8 10" id="KW-0378">Hydrolase</keyword>
<comment type="cofactor">
    <cofactor evidence="2">
        <name>Mg(2+)</name>
        <dbReference type="ChEBI" id="CHEBI:18420"/>
    </cofactor>
</comment>
<dbReference type="GO" id="GO:0006508">
    <property type="term" value="P:proteolysis"/>
    <property type="evidence" value="ECO:0007669"/>
    <property type="project" value="UniProtKB-KW"/>
</dbReference>
<sequence length="372" mass="42196">MRDIRIKKLANLLVNYSLNVKKGEHINLQGNVITEPLLKELYREVIKVGANPELNVSLDGIEEILYKEGSEEQIKFQSPVAKAKVETYDATMFLLGEANTKALSGVDPKKIASRSVAMKEMIDIRNEREANGEFRWCLTQFPTHSDAQEANMSLEEYEDFIYKAGHIDKEDPILEWKKISQEQQKVVDYLNTKKELHIISKDTDLKMSIEGRIWINCDGKINFPDGEVFTGPVEDSVEGHIRFTFPGIYQGKEIEDIKLTFEKGKVIKAEAKKGEDLLHALLETDEGAKRLGEIAIGTNYGIDKFTRNMLFDEKMGGTIHAAIGMAYQETNATNKSVIHWDMLCDMKDGGKIYADGELFYENGKFISDVINR</sequence>
<dbReference type="GO" id="GO:0004177">
    <property type="term" value="F:aminopeptidase activity"/>
    <property type="evidence" value="ECO:0007669"/>
    <property type="project" value="UniProtKB-KW"/>
</dbReference>
<dbReference type="RefSeq" id="WP_050355496.1">
    <property type="nucleotide sequence ID" value="NZ_LGSS01000009.1"/>
</dbReference>
<keyword evidence="7" id="KW-0479">Metal-binding</keyword>
<comment type="caution">
    <text evidence="10">The sequence shown here is derived from an EMBL/GenBank/DDBJ whole genome shotgun (WGS) entry which is preliminary data.</text>
</comment>
<comment type="cofactor">
    <cofactor evidence="1">
        <name>Co(2+)</name>
        <dbReference type="ChEBI" id="CHEBI:48828"/>
    </cofactor>
</comment>
<comment type="cofactor">
    <cofactor evidence="3">
        <name>Zn(2+)</name>
        <dbReference type="ChEBI" id="CHEBI:29105"/>
    </cofactor>
</comment>
<accession>A0A0L0W9J9</accession>
<protein>
    <submittedName>
        <fullName evidence="10">Peptidase M29 aminopeptidase II</fullName>
        <ecNumber evidence="10">3.4.11.-</ecNumber>
    </submittedName>
</protein>
<keyword evidence="9" id="KW-0482">Metalloprotease</keyword>
<evidence type="ECO:0000256" key="2">
    <source>
        <dbReference type="ARBA" id="ARBA00001946"/>
    </source>
</evidence>
<keyword evidence="5 10" id="KW-0031">Aminopeptidase</keyword>
<evidence type="ECO:0000256" key="4">
    <source>
        <dbReference type="ARBA" id="ARBA00008236"/>
    </source>
</evidence>
<dbReference type="GO" id="GO:0046872">
    <property type="term" value="F:metal ion binding"/>
    <property type="evidence" value="ECO:0007669"/>
    <property type="project" value="UniProtKB-KW"/>
</dbReference>
<comment type="similarity">
    <text evidence="4">Belongs to the peptidase M29 family.</text>
</comment>
<dbReference type="Proteomes" id="UP000037267">
    <property type="component" value="Unassembled WGS sequence"/>
</dbReference>
<dbReference type="Pfam" id="PF02073">
    <property type="entry name" value="Peptidase_M29"/>
    <property type="match status" value="1"/>
</dbReference>
<proteinExistence type="inferred from homology"/>
<keyword evidence="6" id="KW-0645">Protease</keyword>
<dbReference type="PATRIC" id="fig|1503.3.peg.3303"/>
<evidence type="ECO:0000256" key="5">
    <source>
        <dbReference type="ARBA" id="ARBA00022438"/>
    </source>
</evidence>
<organism evidence="10 11">
    <name type="scientific">Gottschalkia purinilytica</name>
    <name type="common">Clostridium purinilyticum</name>
    <dbReference type="NCBI Taxonomy" id="1503"/>
    <lineage>
        <taxon>Bacteria</taxon>
        <taxon>Bacillati</taxon>
        <taxon>Bacillota</taxon>
        <taxon>Tissierellia</taxon>
        <taxon>Tissierellales</taxon>
        <taxon>Gottschalkiaceae</taxon>
        <taxon>Gottschalkia</taxon>
    </lineage>
</organism>
<reference evidence="11" key="1">
    <citation type="submission" date="2015-07" db="EMBL/GenBank/DDBJ databases">
        <title>Draft genome sequence of the purine-degrading Gottschalkia purinilyticum DSM 1384 (formerly Clostridium purinilyticum).</title>
        <authorList>
            <person name="Poehlein A."/>
            <person name="Schiel-Bengelsdorf B."/>
            <person name="Bengelsdorf F.R."/>
            <person name="Daniel R."/>
            <person name="Duerre P."/>
        </authorList>
    </citation>
    <scope>NUCLEOTIDE SEQUENCE [LARGE SCALE GENOMIC DNA]</scope>
    <source>
        <strain evidence="11">DSM 1384</strain>
    </source>
</reference>
<dbReference type="PANTHER" id="PTHR34448">
    <property type="entry name" value="AMINOPEPTIDASE"/>
    <property type="match status" value="1"/>
</dbReference>
<gene>
    <name evidence="10" type="ORF">CLPU_9c00230</name>
</gene>
<dbReference type="InterPro" id="IPR052170">
    <property type="entry name" value="M29_Exopeptidase"/>
</dbReference>
<dbReference type="InterPro" id="IPR035097">
    <property type="entry name" value="M29_N-terminal"/>
</dbReference>
<keyword evidence="11" id="KW-1185">Reference proteome</keyword>
<name>A0A0L0W9J9_GOTPU</name>
<dbReference type="EC" id="3.4.11.-" evidence="10"/>
<evidence type="ECO:0000256" key="6">
    <source>
        <dbReference type="ARBA" id="ARBA00022670"/>
    </source>
</evidence>